<evidence type="ECO:0000256" key="6">
    <source>
        <dbReference type="ARBA" id="ARBA00035292"/>
    </source>
</evidence>
<name>A0A2K9NQ35_BACTC</name>
<dbReference type="GO" id="GO:0003735">
    <property type="term" value="F:structural constituent of ribosome"/>
    <property type="evidence" value="ECO:0007669"/>
    <property type="project" value="InterPro"/>
</dbReference>
<evidence type="ECO:0000256" key="5">
    <source>
        <dbReference type="ARBA" id="ARBA00023274"/>
    </source>
</evidence>
<keyword evidence="3 7" id="KW-0694">RNA-binding</keyword>
<dbReference type="InterPro" id="IPR036935">
    <property type="entry name" value="Ribosomal_bL9_N_sf"/>
</dbReference>
<dbReference type="PANTHER" id="PTHR21368">
    <property type="entry name" value="50S RIBOSOMAL PROTEIN L9"/>
    <property type="match status" value="1"/>
</dbReference>
<comment type="similarity">
    <text evidence="1 7">Belongs to the bacterial ribosomal protein bL9 family.</text>
</comment>
<dbReference type="GO" id="GO:0006412">
    <property type="term" value="P:translation"/>
    <property type="evidence" value="ECO:0007669"/>
    <property type="project" value="UniProtKB-UniRule"/>
</dbReference>
<evidence type="ECO:0000256" key="4">
    <source>
        <dbReference type="ARBA" id="ARBA00022980"/>
    </source>
</evidence>
<dbReference type="Pfam" id="PF03948">
    <property type="entry name" value="Ribosomal_L9_C"/>
    <property type="match status" value="1"/>
</dbReference>
<dbReference type="SUPFAM" id="SSF55658">
    <property type="entry name" value="L9 N-domain-like"/>
    <property type="match status" value="1"/>
</dbReference>
<evidence type="ECO:0000313" key="8">
    <source>
        <dbReference type="EMBL" id="AUN97165.1"/>
    </source>
</evidence>
<comment type="function">
    <text evidence="7">Binds to the 23S rRNA.</text>
</comment>
<dbReference type="InterPro" id="IPR036791">
    <property type="entry name" value="Ribosomal_bL9_C_sf"/>
</dbReference>
<evidence type="ECO:0000256" key="3">
    <source>
        <dbReference type="ARBA" id="ARBA00022884"/>
    </source>
</evidence>
<dbReference type="GO" id="GO:0019843">
    <property type="term" value="F:rRNA binding"/>
    <property type="evidence" value="ECO:0007669"/>
    <property type="project" value="UniProtKB-UniRule"/>
</dbReference>
<dbReference type="EMBL" id="CP025704">
    <property type="protein sequence ID" value="AUN97165.1"/>
    <property type="molecule type" value="Genomic_DNA"/>
</dbReference>
<dbReference type="InterPro" id="IPR020069">
    <property type="entry name" value="Ribosomal_bL9_C"/>
</dbReference>
<evidence type="ECO:0000313" key="9">
    <source>
        <dbReference type="Proteomes" id="UP000235584"/>
    </source>
</evidence>
<keyword evidence="5 7" id="KW-0687">Ribonucleoprotein</keyword>
<evidence type="ECO:0000256" key="7">
    <source>
        <dbReference type="HAMAP-Rule" id="MF_00503"/>
    </source>
</evidence>
<organism evidence="8 9">
    <name type="scientific">Bacteriovorax stolpii</name>
    <name type="common">Bdellovibrio stolpii</name>
    <dbReference type="NCBI Taxonomy" id="960"/>
    <lineage>
        <taxon>Bacteria</taxon>
        <taxon>Pseudomonadati</taxon>
        <taxon>Bdellovibrionota</taxon>
        <taxon>Bacteriovoracia</taxon>
        <taxon>Bacteriovoracales</taxon>
        <taxon>Bacteriovoracaceae</taxon>
        <taxon>Bacteriovorax</taxon>
    </lineage>
</organism>
<keyword evidence="9" id="KW-1185">Reference proteome</keyword>
<dbReference type="InterPro" id="IPR020070">
    <property type="entry name" value="Ribosomal_bL9_N"/>
</dbReference>
<gene>
    <name evidence="7" type="primary">rplI</name>
    <name evidence="8" type="ORF">C0V70_03380</name>
</gene>
<sequence length="204" mass="22055">MKVILTEKVPTLGNIGEIVNVSAGHARNYLVPNGFAMVADEGNKRLLAAQQKSLGKKIQAQRDAANETKKKIEGLVIELIKKVGASGKLFGTVTNAELSKELENRGLTVERRLIHLDAPIKGLGTFTAKAKIFQDIEATFKVKVAIDPKQAEELKLAQEEALKAAEARKKAAADAKAAGESATPAAEMTEEQRLKMEVDKLLRS</sequence>
<keyword evidence="4 7" id="KW-0689">Ribosomal protein</keyword>
<evidence type="ECO:0000256" key="2">
    <source>
        <dbReference type="ARBA" id="ARBA00022730"/>
    </source>
</evidence>
<evidence type="ECO:0000256" key="1">
    <source>
        <dbReference type="ARBA" id="ARBA00010605"/>
    </source>
</evidence>
<dbReference type="InterPro" id="IPR009027">
    <property type="entry name" value="Ribosomal_bL9/RNase_H1_N"/>
</dbReference>
<proteinExistence type="inferred from homology"/>
<reference evidence="8 9" key="1">
    <citation type="submission" date="2018-01" db="EMBL/GenBank/DDBJ databases">
        <title>Complete genome sequence of Bacteriovorax stolpii DSM12778.</title>
        <authorList>
            <person name="Tang B."/>
            <person name="Chang J."/>
        </authorList>
    </citation>
    <scope>NUCLEOTIDE SEQUENCE [LARGE SCALE GENOMIC DNA]</scope>
    <source>
        <strain evidence="8 9">DSM 12778</strain>
    </source>
</reference>
<protein>
    <recommendedName>
        <fullName evidence="6 7">Large ribosomal subunit protein bL9</fullName>
    </recommendedName>
</protein>
<keyword evidence="2 7" id="KW-0699">rRNA-binding</keyword>
<dbReference type="Proteomes" id="UP000235584">
    <property type="component" value="Chromosome"/>
</dbReference>
<dbReference type="Gene3D" id="3.10.430.100">
    <property type="entry name" value="Ribosomal protein L9, C-terminal domain"/>
    <property type="match status" value="1"/>
</dbReference>
<dbReference type="RefSeq" id="WP_102242460.1">
    <property type="nucleotide sequence ID" value="NZ_CP025704.1"/>
</dbReference>
<dbReference type="GO" id="GO:1990904">
    <property type="term" value="C:ribonucleoprotein complex"/>
    <property type="evidence" value="ECO:0007669"/>
    <property type="project" value="UniProtKB-KW"/>
</dbReference>
<dbReference type="InterPro" id="IPR000244">
    <property type="entry name" value="Ribosomal_bL9"/>
</dbReference>
<dbReference type="HAMAP" id="MF_00503">
    <property type="entry name" value="Ribosomal_bL9"/>
    <property type="match status" value="1"/>
</dbReference>
<accession>A0A2K9NQ35</accession>
<dbReference type="SUPFAM" id="SSF55653">
    <property type="entry name" value="Ribosomal protein L9 C-domain"/>
    <property type="match status" value="1"/>
</dbReference>
<dbReference type="AlphaFoldDB" id="A0A2K9NQ35"/>
<dbReference type="Gene3D" id="3.40.5.10">
    <property type="entry name" value="Ribosomal protein L9, N-terminal domain"/>
    <property type="match status" value="1"/>
</dbReference>
<dbReference type="NCBIfam" id="TIGR00158">
    <property type="entry name" value="L9"/>
    <property type="match status" value="1"/>
</dbReference>
<dbReference type="GO" id="GO:0005840">
    <property type="term" value="C:ribosome"/>
    <property type="evidence" value="ECO:0007669"/>
    <property type="project" value="UniProtKB-KW"/>
</dbReference>
<dbReference type="KEGG" id="bsto:C0V70_03380"/>
<dbReference type="Pfam" id="PF01281">
    <property type="entry name" value="Ribosomal_L9_N"/>
    <property type="match status" value="1"/>
</dbReference>
<dbReference type="InterPro" id="IPR020594">
    <property type="entry name" value="Ribosomal_bL9_bac/chp"/>
</dbReference>